<name>M5PEM5_9BACI</name>
<dbReference type="AlphaFoldDB" id="M5PEM5"/>
<reference evidence="2 3" key="1">
    <citation type="journal article" date="2013" name="Genome Announc.">
        <title>Draft Whole-Genome Sequence of Bacillus sonorensis Strain L12, a Source of Nonribosomal Lipopeptides.</title>
        <authorList>
            <person name="Adimpong D.B."/>
            <person name="Sorensen K.I."/>
            <person name="Nielsen D.S."/>
            <person name="Thorsen L."/>
            <person name="Rasmussen T.B."/>
            <person name="Derkx P.M."/>
            <person name="Jespersen L."/>
        </authorList>
    </citation>
    <scope>NUCLEOTIDE SEQUENCE [LARGE SCALE GENOMIC DNA]</scope>
    <source>
        <strain evidence="2 3">L12</strain>
    </source>
</reference>
<dbReference type="STRING" id="1274524.BSONL12_05478"/>
<evidence type="ECO:0000256" key="1">
    <source>
        <dbReference type="SAM" id="MobiDB-lite"/>
    </source>
</evidence>
<dbReference type="PATRIC" id="fig|1274524.3.peg.1191"/>
<proteinExistence type="predicted"/>
<dbReference type="Proteomes" id="UP000011907">
    <property type="component" value="Unassembled WGS sequence"/>
</dbReference>
<gene>
    <name evidence="2" type="ORF">BSONL12_05478</name>
</gene>
<evidence type="ECO:0000313" key="3">
    <source>
        <dbReference type="Proteomes" id="UP000011907"/>
    </source>
</evidence>
<dbReference type="EMBL" id="AOFM01000004">
    <property type="protein sequence ID" value="EME75740.1"/>
    <property type="molecule type" value="Genomic_DNA"/>
</dbReference>
<accession>M5PEM5</accession>
<organism evidence="2 3">
    <name type="scientific">Bacillus sonorensis L12</name>
    <dbReference type="NCBI Taxonomy" id="1274524"/>
    <lineage>
        <taxon>Bacteria</taxon>
        <taxon>Bacillati</taxon>
        <taxon>Bacillota</taxon>
        <taxon>Bacilli</taxon>
        <taxon>Bacillales</taxon>
        <taxon>Bacillaceae</taxon>
        <taxon>Bacillus</taxon>
    </lineage>
</organism>
<dbReference type="GeneID" id="92853523"/>
<feature type="region of interest" description="Disordered" evidence="1">
    <location>
        <begin position="1"/>
        <end position="30"/>
    </location>
</feature>
<feature type="compositionally biased region" description="Basic and acidic residues" evidence="1">
    <location>
        <begin position="10"/>
        <end position="29"/>
    </location>
</feature>
<comment type="caution">
    <text evidence="2">The sequence shown here is derived from an EMBL/GenBank/DDBJ whole genome shotgun (WGS) entry which is preliminary data.</text>
</comment>
<dbReference type="RefSeq" id="WP_006637117.1">
    <property type="nucleotide sequence ID" value="NZ_AOFM01000004.1"/>
</dbReference>
<sequence length="63" mass="7075">MTQYPTPNKEMAKDLSVKTHHRREGDVSQHEINVSGYITFLSQLLFMNESEAESDGQSGSSTE</sequence>
<protein>
    <submittedName>
        <fullName evidence="2">Uncharacterized protein</fullName>
    </submittedName>
</protein>
<evidence type="ECO:0000313" key="2">
    <source>
        <dbReference type="EMBL" id="EME75740.1"/>
    </source>
</evidence>